<evidence type="ECO:0000313" key="2">
    <source>
        <dbReference type="Proteomes" id="UP000233469"/>
    </source>
</evidence>
<organism evidence="1 2">
    <name type="scientific">Rhizophagus irregularis</name>
    <dbReference type="NCBI Taxonomy" id="588596"/>
    <lineage>
        <taxon>Eukaryota</taxon>
        <taxon>Fungi</taxon>
        <taxon>Fungi incertae sedis</taxon>
        <taxon>Mucoromycota</taxon>
        <taxon>Glomeromycotina</taxon>
        <taxon>Glomeromycetes</taxon>
        <taxon>Glomerales</taxon>
        <taxon>Glomeraceae</taxon>
        <taxon>Rhizophagus</taxon>
    </lineage>
</organism>
<dbReference type="Proteomes" id="UP000233469">
    <property type="component" value="Unassembled WGS sequence"/>
</dbReference>
<gene>
    <name evidence="1" type="ORF">RhiirC2_803905</name>
</gene>
<name>A0A2N1L8E1_9GLOM</name>
<reference evidence="1 2" key="1">
    <citation type="submission" date="2016-04" db="EMBL/GenBank/DDBJ databases">
        <title>Genome analyses suggest a sexual origin of heterokaryosis in a supposedly ancient asexual fungus.</title>
        <authorList>
            <person name="Ropars J."/>
            <person name="Sedzielewska K."/>
            <person name="Noel J."/>
            <person name="Charron P."/>
            <person name="Farinelli L."/>
            <person name="Marton T."/>
            <person name="Kruger M."/>
            <person name="Pelin A."/>
            <person name="Brachmann A."/>
            <person name="Corradi N."/>
        </authorList>
    </citation>
    <scope>NUCLEOTIDE SEQUENCE [LARGE SCALE GENOMIC DNA]</scope>
    <source>
        <strain evidence="1 2">C2</strain>
    </source>
</reference>
<evidence type="ECO:0000313" key="1">
    <source>
        <dbReference type="EMBL" id="PKK45631.1"/>
    </source>
</evidence>
<accession>A0A2N1L8E1</accession>
<sequence length="71" mass="8148">MYYSGEGNNCQHECRRISSCKENCANYSLSNNIKNYYDMHLCKISLLINALASHTTRLNLSCQTRNNIIIS</sequence>
<comment type="caution">
    <text evidence="1">The sequence shown here is derived from an EMBL/GenBank/DDBJ whole genome shotgun (WGS) entry which is preliminary data.</text>
</comment>
<dbReference type="EMBL" id="LLXL01008978">
    <property type="protein sequence ID" value="PKK45631.1"/>
    <property type="molecule type" value="Genomic_DNA"/>
</dbReference>
<dbReference type="AlphaFoldDB" id="A0A2N1L8E1"/>
<proteinExistence type="predicted"/>
<reference evidence="1 2" key="2">
    <citation type="submission" date="2017-10" db="EMBL/GenBank/DDBJ databases">
        <title>Extensive intraspecific genome diversity in a model arbuscular mycorrhizal fungus.</title>
        <authorList>
            <person name="Chen E.C.H."/>
            <person name="Morin E."/>
            <person name="Baudet D."/>
            <person name="Noel J."/>
            <person name="Ndikumana S."/>
            <person name="Charron P."/>
            <person name="St-Onge C."/>
            <person name="Giorgi J."/>
            <person name="Grigoriev I.V."/>
            <person name="Roux C."/>
            <person name="Martin F.M."/>
            <person name="Corradi N."/>
        </authorList>
    </citation>
    <scope>NUCLEOTIDE SEQUENCE [LARGE SCALE GENOMIC DNA]</scope>
    <source>
        <strain evidence="1 2">C2</strain>
    </source>
</reference>
<protein>
    <submittedName>
        <fullName evidence="1">Uncharacterized protein</fullName>
    </submittedName>
</protein>